<dbReference type="STRING" id="1637975.AN957_19075"/>
<comment type="caution">
    <text evidence="1">The sequence shown here is derived from an EMBL/GenBank/DDBJ whole genome shotgun (WGS) entry which is preliminary data.</text>
</comment>
<accession>A0A0Q3VIW1</accession>
<keyword evidence="2" id="KW-1185">Reference proteome</keyword>
<proteinExistence type="predicted"/>
<dbReference type="AlphaFoldDB" id="A0A0Q3VIW1"/>
<protein>
    <recommendedName>
        <fullName evidence="3">Helix-turn-helix domain containing protein</fullName>
    </recommendedName>
</protein>
<name>A0A0Q3VIW1_9BACI</name>
<evidence type="ECO:0000313" key="2">
    <source>
        <dbReference type="Proteomes" id="UP000050996"/>
    </source>
</evidence>
<dbReference type="Gene3D" id="1.10.10.60">
    <property type="entry name" value="Homeodomain-like"/>
    <property type="match status" value="1"/>
</dbReference>
<sequence length="85" mass="10308">MHFEDATKEQLIQICLWEECSIDYKFEAARELQLREWNDDYLKDLVRLWGEGKSSFQIAIELGIDRNVVYWQLEKHGLYGRRITR</sequence>
<evidence type="ECO:0000313" key="1">
    <source>
        <dbReference type="EMBL" id="KQL20479.1"/>
    </source>
</evidence>
<evidence type="ECO:0008006" key="3">
    <source>
        <dbReference type="Google" id="ProtNLM"/>
    </source>
</evidence>
<reference evidence="1 2" key="1">
    <citation type="submission" date="2015-09" db="EMBL/GenBank/DDBJ databases">
        <title>Genome sequencing project for genomic taxonomy and phylogenomics of Bacillus-like bacteria.</title>
        <authorList>
            <person name="Liu B."/>
            <person name="Wang J."/>
            <person name="Zhu Y."/>
            <person name="Liu G."/>
            <person name="Chen Q."/>
            <person name="Chen Z."/>
            <person name="Lan J."/>
            <person name="Che J."/>
            <person name="Ge C."/>
            <person name="Shi H."/>
            <person name="Pan Z."/>
            <person name="Liu X."/>
        </authorList>
    </citation>
    <scope>NUCLEOTIDE SEQUENCE [LARGE SCALE GENOMIC DNA]</scope>
    <source>
        <strain evidence="1 2">FJAT-18043</strain>
    </source>
</reference>
<dbReference type="Proteomes" id="UP000050996">
    <property type="component" value="Unassembled WGS sequence"/>
</dbReference>
<dbReference type="PATRIC" id="fig|1637975.4.peg.3774"/>
<organism evidence="1 2">
    <name type="scientific">Cytobacillus solani</name>
    <dbReference type="NCBI Taxonomy" id="1637975"/>
    <lineage>
        <taxon>Bacteria</taxon>
        <taxon>Bacillati</taxon>
        <taxon>Bacillota</taxon>
        <taxon>Bacilli</taxon>
        <taxon>Bacillales</taxon>
        <taxon>Bacillaceae</taxon>
        <taxon>Cytobacillus</taxon>
    </lineage>
</organism>
<gene>
    <name evidence="1" type="ORF">AN957_19075</name>
</gene>
<dbReference type="EMBL" id="LJIX01000006">
    <property type="protein sequence ID" value="KQL20479.1"/>
    <property type="molecule type" value="Genomic_DNA"/>
</dbReference>